<accession>A0A7I9Y2X2</accession>
<keyword evidence="6 10" id="KW-0346">Stress response</keyword>
<feature type="binding site" evidence="11">
    <location>
        <position position="175"/>
    </location>
    <ligand>
        <name>ATP</name>
        <dbReference type="ChEBI" id="CHEBI:30616"/>
    </ligand>
</feature>
<evidence type="ECO:0000256" key="4">
    <source>
        <dbReference type="ARBA" id="ARBA00022741"/>
    </source>
</evidence>
<dbReference type="PANTHER" id="PTHR11528">
    <property type="entry name" value="HEAT SHOCK PROTEIN 90 FAMILY MEMBER"/>
    <property type="match status" value="1"/>
</dbReference>
<dbReference type="PRINTS" id="PR00775">
    <property type="entry name" value="HEATSHOCK90"/>
</dbReference>
<dbReference type="InterPro" id="IPR020575">
    <property type="entry name" value="Hsp90_N"/>
</dbReference>
<dbReference type="Gene3D" id="3.40.50.11260">
    <property type="match status" value="1"/>
</dbReference>
<feature type="binding site" evidence="11">
    <location>
        <begin position="101"/>
        <end position="102"/>
    </location>
    <ligand>
        <name>ATP</name>
        <dbReference type="ChEBI" id="CHEBI:30616"/>
    </ligand>
</feature>
<dbReference type="PROSITE" id="PS00298">
    <property type="entry name" value="HSP90"/>
    <property type="match status" value="1"/>
</dbReference>
<feature type="binding site" evidence="11">
    <location>
        <position position="353"/>
    </location>
    <ligand>
        <name>ATP</name>
        <dbReference type="ChEBI" id="CHEBI:30616"/>
    </ligand>
</feature>
<comment type="similarity">
    <text evidence="2 10">Belongs to the heat shock protein 90 family.</text>
</comment>
<dbReference type="SMART" id="SM00387">
    <property type="entry name" value="HATPase_c"/>
    <property type="match status" value="1"/>
</dbReference>
<feature type="region of interest" description="A; substrate-binding" evidence="10">
    <location>
        <begin position="1"/>
        <end position="353"/>
    </location>
</feature>
<dbReference type="InterPro" id="IPR003594">
    <property type="entry name" value="HATPase_dom"/>
</dbReference>
<comment type="function">
    <text evidence="8 10">Molecular chaperone. Has ATPase activity.</text>
</comment>
<feature type="binding site" evidence="11">
    <location>
        <position position="86"/>
    </location>
    <ligand>
        <name>ATP</name>
        <dbReference type="ChEBI" id="CHEBI:30616"/>
    </ligand>
</feature>
<name>A0A7I9Y2X2_9MYCO</name>
<sequence length="647" mass="73031">MTVHAEQREFQAEARQLLGLLVHSVYANKDAFLRELISNASDALDKLRLEALRDKDLDVDTSDLHIEIEADKKARTLTVRDNGIGMTREEVVDLIGTLAKSGTAELRQKLREAKQAAASEELIGQFGIGFYSTFMVADKVELLTRKAGESVATRWVSSGEGTYTIESVDDAPQGTSVTLHLKPEDAEDELHDYTAEWKIRQLVKKYSDFIAWPIRMQVERRTPAAKEGDEDGGDEQVTLETETLNSMKALWAKSKDEVSDEEYNEFYKHIAHAWDDPLVVIPMKAEGTFEYQALLFIPSHAPFDLFTRDAKIGVQLYVKRVFIMGDCDQLMPRYLRFVKGVVDAQDMSLNVSREMLQQDRQVTAIRRRLTKKVLSTIKELQSERPEDYRTLWTQFGPVLKEGLISDLDNQDTLLRICSFASTHSDEQPTTLTEYVERMKDGQQQIFYATGQSREQLLNSPHLEAFRAKGYEVLLLTDPVDEIWTGSVSEFDGKPLQSVAKGEVDLDSEEEKKAHEAERQQQQQEFADLLSWLKQTLSDHITDVRLSSRLTESPACLITPTFGFTPALARMYRASGQPVPVSKRILELNPKHPLVTALHQAHKTRPDDTGLVETAELLYGTALLAEGDVPEDPAKFAGLLADRLARTV</sequence>
<evidence type="ECO:0000256" key="11">
    <source>
        <dbReference type="PIRSR" id="PIRSR002583-1"/>
    </source>
</evidence>
<dbReference type="SUPFAM" id="SSF55874">
    <property type="entry name" value="ATPase domain of HSP90 chaperone/DNA topoisomerase II/histidine kinase"/>
    <property type="match status" value="1"/>
</dbReference>
<dbReference type="InterPro" id="IPR020568">
    <property type="entry name" value="Ribosomal_Su5_D2-typ_SF"/>
</dbReference>
<evidence type="ECO:0000256" key="7">
    <source>
        <dbReference type="ARBA" id="ARBA00023186"/>
    </source>
</evidence>
<evidence type="ECO:0000256" key="1">
    <source>
        <dbReference type="ARBA" id="ARBA00004496"/>
    </source>
</evidence>
<dbReference type="GO" id="GO:0016887">
    <property type="term" value="F:ATP hydrolysis activity"/>
    <property type="evidence" value="ECO:0007669"/>
    <property type="project" value="InterPro"/>
</dbReference>
<dbReference type="InterPro" id="IPR019805">
    <property type="entry name" value="Heat_shock_protein_90_CS"/>
</dbReference>
<evidence type="ECO:0000256" key="8">
    <source>
        <dbReference type="ARBA" id="ARBA00058590"/>
    </source>
</evidence>
<proteinExistence type="inferred from homology"/>
<feature type="region of interest" description="C" evidence="10">
    <location>
        <begin position="570"/>
        <end position="647"/>
    </location>
</feature>
<feature type="domain" description="Histidine kinase/HSP90-like ATPase" evidence="12">
    <location>
        <begin position="28"/>
        <end position="185"/>
    </location>
</feature>
<keyword evidence="14" id="KW-1185">Reference proteome</keyword>
<evidence type="ECO:0000256" key="9">
    <source>
        <dbReference type="ARBA" id="ARBA00070675"/>
    </source>
</evidence>
<dbReference type="Gene3D" id="3.30.565.10">
    <property type="entry name" value="Histidine kinase-like ATPase, C-terminal domain"/>
    <property type="match status" value="1"/>
</dbReference>
<evidence type="ECO:0000256" key="10">
    <source>
        <dbReference type="HAMAP-Rule" id="MF_00505"/>
    </source>
</evidence>
<keyword evidence="5 10" id="KW-0067">ATP-binding</keyword>
<feature type="binding site" evidence="11">
    <location>
        <position position="35"/>
    </location>
    <ligand>
        <name>ATP</name>
        <dbReference type="ChEBI" id="CHEBI:30616"/>
    </ligand>
</feature>
<dbReference type="HAMAP" id="MF_00505">
    <property type="entry name" value="HSP90"/>
    <property type="match status" value="1"/>
</dbReference>
<dbReference type="FunFam" id="3.30.565.10:FF:000009">
    <property type="entry name" value="Molecular chaperone HtpG"/>
    <property type="match status" value="1"/>
</dbReference>
<gene>
    <name evidence="10 13" type="primary">htpG</name>
    <name evidence="13" type="ORF">MBOT_37550</name>
</gene>
<dbReference type="PIRSF" id="PIRSF002583">
    <property type="entry name" value="Hsp90"/>
    <property type="match status" value="1"/>
</dbReference>
<dbReference type="Pfam" id="PF00183">
    <property type="entry name" value="HSP90"/>
    <property type="match status" value="1"/>
</dbReference>
<comment type="subcellular location">
    <subcellularLocation>
        <location evidence="1 10">Cytoplasm</location>
    </subcellularLocation>
</comment>
<dbReference type="Gene3D" id="3.30.230.80">
    <property type="match status" value="1"/>
</dbReference>
<dbReference type="FunFam" id="1.20.120.790:FF:000006">
    <property type="entry name" value="Chaperone protein HtpG"/>
    <property type="match status" value="1"/>
</dbReference>
<dbReference type="SUPFAM" id="SSF54211">
    <property type="entry name" value="Ribosomal protein S5 domain 2-like"/>
    <property type="match status" value="1"/>
</dbReference>
<dbReference type="AlphaFoldDB" id="A0A7I9Y2X2"/>
<evidence type="ECO:0000259" key="12">
    <source>
        <dbReference type="SMART" id="SM00387"/>
    </source>
</evidence>
<evidence type="ECO:0000256" key="6">
    <source>
        <dbReference type="ARBA" id="ARBA00023016"/>
    </source>
</evidence>
<dbReference type="Gene3D" id="1.20.120.790">
    <property type="entry name" value="Heat shock protein 90, C-terminal domain"/>
    <property type="match status" value="1"/>
</dbReference>
<dbReference type="NCBIfam" id="NF003555">
    <property type="entry name" value="PRK05218.1"/>
    <property type="match status" value="1"/>
</dbReference>
<dbReference type="InterPro" id="IPR036890">
    <property type="entry name" value="HATPase_C_sf"/>
</dbReference>
<feature type="binding site" evidence="11">
    <location>
        <position position="39"/>
    </location>
    <ligand>
        <name>ATP</name>
        <dbReference type="ChEBI" id="CHEBI:30616"/>
    </ligand>
</feature>
<comment type="caution">
    <text evidence="13">The sequence shown here is derived from an EMBL/GenBank/DDBJ whole genome shotgun (WGS) entry which is preliminary data.</text>
</comment>
<dbReference type="GO" id="GO:0051082">
    <property type="term" value="F:unfolded protein binding"/>
    <property type="evidence" value="ECO:0007669"/>
    <property type="project" value="UniProtKB-UniRule"/>
</dbReference>
<evidence type="ECO:0000313" key="14">
    <source>
        <dbReference type="Proteomes" id="UP000465361"/>
    </source>
</evidence>
<evidence type="ECO:0000256" key="2">
    <source>
        <dbReference type="ARBA" id="ARBA00008239"/>
    </source>
</evidence>
<keyword evidence="3 10" id="KW-0963">Cytoplasm</keyword>
<dbReference type="GO" id="GO:0005737">
    <property type="term" value="C:cytoplasm"/>
    <property type="evidence" value="ECO:0007669"/>
    <property type="project" value="UniProtKB-SubCell"/>
</dbReference>
<dbReference type="GO" id="GO:0005524">
    <property type="term" value="F:ATP binding"/>
    <property type="evidence" value="ECO:0007669"/>
    <property type="project" value="UniProtKB-UniRule"/>
</dbReference>
<dbReference type="FunFam" id="3.30.230.80:FF:000002">
    <property type="entry name" value="Molecular chaperone HtpG"/>
    <property type="match status" value="1"/>
</dbReference>
<dbReference type="EMBL" id="BLKW01000004">
    <property type="protein sequence ID" value="GFG76390.1"/>
    <property type="molecule type" value="Genomic_DNA"/>
</dbReference>
<dbReference type="RefSeq" id="WP_163759712.1">
    <property type="nucleotide sequence ID" value="NZ_BLKW01000004.1"/>
</dbReference>
<feature type="binding site" evidence="11">
    <location>
        <position position="100"/>
    </location>
    <ligand>
        <name>ATP</name>
        <dbReference type="ChEBI" id="CHEBI:30616"/>
    </ligand>
</feature>
<dbReference type="GO" id="GO:0140662">
    <property type="term" value="F:ATP-dependent protein folding chaperone"/>
    <property type="evidence" value="ECO:0007669"/>
    <property type="project" value="InterPro"/>
</dbReference>
<organism evidence="13 14">
    <name type="scientific">Mycobacterium botniense</name>
    <dbReference type="NCBI Taxonomy" id="84962"/>
    <lineage>
        <taxon>Bacteria</taxon>
        <taxon>Bacillati</taxon>
        <taxon>Actinomycetota</taxon>
        <taxon>Actinomycetes</taxon>
        <taxon>Mycobacteriales</taxon>
        <taxon>Mycobacteriaceae</taxon>
        <taxon>Mycobacterium</taxon>
    </lineage>
</organism>
<dbReference type="CDD" id="cd16927">
    <property type="entry name" value="HATPase_Hsp90-like"/>
    <property type="match status" value="1"/>
</dbReference>
<reference evidence="13 14" key="1">
    <citation type="journal article" date="2019" name="Emerg. Microbes Infect.">
        <title>Comprehensive subspecies identification of 175 nontuberculous mycobacteria species based on 7547 genomic profiles.</title>
        <authorList>
            <person name="Matsumoto Y."/>
            <person name="Kinjo T."/>
            <person name="Motooka D."/>
            <person name="Nabeya D."/>
            <person name="Jung N."/>
            <person name="Uechi K."/>
            <person name="Horii T."/>
            <person name="Iida T."/>
            <person name="Fujita J."/>
            <person name="Nakamura S."/>
        </authorList>
    </citation>
    <scope>NUCLEOTIDE SEQUENCE [LARGE SCALE GENOMIC DNA]</scope>
    <source>
        <strain evidence="13 14">JCM 17322</strain>
    </source>
</reference>
<dbReference type="InterPro" id="IPR001404">
    <property type="entry name" value="Hsp90_fam"/>
</dbReference>
<keyword evidence="7 10" id="KW-0143">Chaperone</keyword>
<dbReference type="SUPFAM" id="SSF110942">
    <property type="entry name" value="HSP90 C-terminal domain"/>
    <property type="match status" value="1"/>
</dbReference>
<dbReference type="Proteomes" id="UP000465361">
    <property type="component" value="Unassembled WGS sequence"/>
</dbReference>
<comment type="subunit">
    <text evidence="10">Homodimer.</text>
</comment>
<feature type="binding site" evidence="11">
    <location>
        <position position="81"/>
    </location>
    <ligand>
        <name>ATP</name>
        <dbReference type="ChEBI" id="CHEBI:30616"/>
    </ligand>
</feature>
<feature type="binding site" evidence="11">
    <location>
        <begin position="125"/>
        <end position="130"/>
    </location>
    <ligand>
        <name>ATP</name>
        <dbReference type="ChEBI" id="CHEBI:30616"/>
    </ligand>
</feature>
<evidence type="ECO:0000313" key="13">
    <source>
        <dbReference type="EMBL" id="GFG76390.1"/>
    </source>
</evidence>
<keyword evidence="4 10" id="KW-0547">Nucleotide-binding</keyword>
<dbReference type="InterPro" id="IPR037196">
    <property type="entry name" value="HSP90_C"/>
</dbReference>
<dbReference type="Pfam" id="PF13589">
    <property type="entry name" value="HATPase_c_3"/>
    <property type="match status" value="1"/>
</dbReference>
<feature type="region of interest" description="B" evidence="10">
    <location>
        <begin position="354"/>
        <end position="569"/>
    </location>
</feature>
<evidence type="ECO:0000256" key="5">
    <source>
        <dbReference type="ARBA" id="ARBA00022840"/>
    </source>
</evidence>
<evidence type="ECO:0000256" key="3">
    <source>
        <dbReference type="ARBA" id="ARBA00022490"/>
    </source>
</evidence>
<protein>
    <recommendedName>
        <fullName evidence="9 10">Chaperone protein HtpG</fullName>
    </recommendedName>
    <alternativeName>
        <fullName evidence="10">Heat shock protein HtpG</fullName>
    </alternativeName>
    <alternativeName>
        <fullName evidence="10">High temperature protein G</fullName>
    </alternativeName>
</protein>